<gene>
    <name evidence="1" type="ORF">SOASR030_17900</name>
</gene>
<dbReference type="Proteomes" id="UP001058124">
    <property type="component" value="Unassembled WGS sequence"/>
</dbReference>
<name>A0AAV5N0P9_9GAMM</name>
<dbReference type="AlphaFoldDB" id="A0AAV5N0P9"/>
<reference evidence="1" key="1">
    <citation type="submission" date="2022-06" db="EMBL/GenBank/DDBJ databases">
        <title>Draft genome sequences of Leminorella grimontii str. JCM5902.</title>
        <authorList>
            <person name="Wakabayashi Y."/>
            <person name="Kojima K."/>
        </authorList>
    </citation>
    <scope>NUCLEOTIDE SEQUENCE</scope>
    <source>
        <strain evidence="1">JCM 5902</strain>
    </source>
</reference>
<keyword evidence="2" id="KW-1185">Reference proteome</keyword>
<protein>
    <submittedName>
        <fullName evidence="1">Uncharacterized protein</fullName>
    </submittedName>
</protein>
<comment type="caution">
    <text evidence="1">The sequence shown here is derived from an EMBL/GenBank/DDBJ whole genome shotgun (WGS) entry which is preliminary data.</text>
</comment>
<evidence type="ECO:0000313" key="2">
    <source>
        <dbReference type="Proteomes" id="UP001058124"/>
    </source>
</evidence>
<accession>A0AAV5N0P9</accession>
<evidence type="ECO:0000313" key="1">
    <source>
        <dbReference type="EMBL" id="GKX55678.1"/>
    </source>
</evidence>
<dbReference type="EMBL" id="BRLH01000003">
    <property type="protein sequence ID" value="GKX55678.1"/>
    <property type="molecule type" value="Genomic_DNA"/>
</dbReference>
<sequence>MTPDIALLRKNLGQLSNIMDTIQLTLIDNSDWEQFLNDNYFFNVKNCTDPDIIDNTKAMRETNRLISWFGQDHEGYVGLWRGPNEIPLEKAQIVRLDTEGEYALVADTVPNYLVMTYFYGDEDADKTEFNRVRQLLVKAGFTVAADIEAIWDHIDYNSVQPNDYRNKLYNQARALRGLPPVE</sequence>
<organism evidence="1 2">
    <name type="scientific">Leminorella grimontii</name>
    <dbReference type="NCBI Taxonomy" id="82981"/>
    <lineage>
        <taxon>Bacteria</taxon>
        <taxon>Pseudomonadati</taxon>
        <taxon>Pseudomonadota</taxon>
        <taxon>Gammaproteobacteria</taxon>
        <taxon>Enterobacterales</taxon>
        <taxon>Budviciaceae</taxon>
        <taxon>Leminorella</taxon>
    </lineage>
</organism>
<dbReference type="RefSeq" id="WP_027273640.1">
    <property type="nucleotide sequence ID" value="NZ_BRLH01000003.1"/>
</dbReference>
<proteinExistence type="predicted"/>